<dbReference type="InterPro" id="IPR036250">
    <property type="entry name" value="AcylCo_DH-like_C"/>
</dbReference>
<evidence type="ECO:0000259" key="9">
    <source>
        <dbReference type="Pfam" id="PF02771"/>
    </source>
</evidence>
<evidence type="ECO:0000256" key="1">
    <source>
        <dbReference type="ARBA" id="ARBA00001974"/>
    </source>
</evidence>
<dbReference type="GO" id="GO:0016627">
    <property type="term" value="F:oxidoreductase activity, acting on the CH-CH group of donors"/>
    <property type="evidence" value="ECO:0007669"/>
    <property type="project" value="InterPro"/>
</dbReference>
<sequence length="353" mass="40033">MTDFRAEVKKWLAENVPADLDREDVTVRRDWDRKLYEAGYAGLSWPTQHGGRGLGPREEFVFHEEAALAGAPEGYGRVGRLLTGPLLMKHGTDEQMSRFLPPILSGEEIWCQGFSEPEAGSDLANIKTTATREGDEYRINGHKIWTSFGDNADLCLLLARTSPTERRHHNLGMFLLDMRQPGVEVRPIRQITGGSRFSELYFTDAVVHERSRVGGEHDGWKMAMAVLTEERGPADAITRYVSYVGGVQRLERCCAPEDPRVSELRTRVELIRWHALRALEPGEPRKAEVNAVFKLLWSQTWQDLAGFGVSLSCPEHEDYWRHQYLESRGATIYSGTSQIQRNMIGERLLGLPR</sequence>
<feature type="domain" description="Acyl-CoA oxidase/dehydrogenase middle" evidence="8">
    <location>
        <begin position="111"/>
        <end position="204"/>
    </location>
</feature>
<dbReference type="InterPro" id="IPR037069">
    <property type="entry name" value="AcylCoA_DH/ox_N_sf"/>
</dbReference>
<dbReference type="Pfam" id="PF02770">
    <property type="entry name" value="Acyl-CoA_dh_M"/>
    <property type="match status" value="1"/>
</dbReference>
<dbReference type="Pfam" id="PF00441">
    <property type="entry name" value="Acyl-CoA_dh_1"/>
    <property type="match status" value="1"/>
</dbReference>
<reference evidence="10" key="1">
    <citation type="journal article" date="2014" name="Int. J. Syst. Evol. Microbiol.">
        <title>Complete genome sequence of Corynebacterium casei LMG S-19264T (=DSM 44701T), isolated from a smear-ripened cheese.</title>
        <authorList>
            <consortium name="US DOE Joint Genome Institute (JGI-PGF)"/>
            <person name="Walter F."/>
            <person name="Albersmeier A."/>
            <person name="Kalinowski J."/>
            <person name="Ruckert C."/>
        </authorList>
    </citation>
    <scope>NUCLEOTIDE SEQUENCE</scope>
    <source>
        <strain evidence="10">CGMCC 4.7679</strain>
    </source>
</reference>
<dbReference type="Gene3D" id="2.40.110.10">
    <property type="entry name" value="Butyryl-CoA Dehydrogenase, subunit A, domain 2"/>
    <property type="match status" value="1"/>
</dbReference>
<evidence type="ECO:0000259" key="7">
    <source>
        <dbReference type="Pfam" id="PF00441"/>
    </source>
</evidence>
<keyword evidence="4 6" id="KW-0274">FAD</keyword>
<gene>
    <name evidence="10" type="primary">fadE30</name>
    <name evidence="10" type="ORF">GCM10017566_04570</name>
</gene>
<dbReference type="SUPFAM" id="SSF47203">
    <property type="entry name" value="Acyl-CoA dehydrogenase C-terminal domain-like"/>
    <property type="match status" value="1"/>
</dbReference>
<dbReference type="Gene3D" id="1.20.140.10">
    <property type="entry name" value="Butyryl-CoA Dehydrogenase, subunit A, domain 3"/>
    <property type="match status" value="1"/>
</dbReference>
<dbReference type="PANTHER" id="PTHR43292:SF4">
    <property type="entry name" value="ACYL-COA DEHYDROGENASE FADE34"/>
    <property type="match status" value="1"/>
</dbReference>
<evidence type="ECO:0000256" key="5">
    <source>
        <dbReference type="ARBA" id="ARBA00023002"/>
    </source>
</evidence>
<organism evidence="10 11">
    <name type="scientific">Amycolatopsis bartoniae</name>
    <dbReference type="NCBI Taxonomy" id="941986"/>
    <lineage>
        <taxon>Bacteria</taxon>
        <taxon>Bacillati</taxon>
        <taxon>Actinomycetota</taxon>
        <taxon>Actinomycetes</taxon>
        <taxon>Pseudonocardiales</taxon>
        <taxon>Pseudonocardiaceae</taxon>
        <taxon>Amycolatopsis</taxon>
    </lineage>
</organism>
<proteinExistence type="inferred from homology"/>
<dbReference type="RefSeq" id="WP_145933525.1">
    <property type="nucleotide sequence ID" value="NZ_BNAV01000001.1"/>
</dbReference>
<dbReference type="Pfam" id="PF02771">
    <property type="entry name" value="Acyl-CoA_dh_N"/>
    <property type="match status" value="1"/>
</dbReference>
<protein>
    <submittedName>
        <fullName evidence="10">Acyl-CoA dehydrogenase</fullName>
    </submittedName>
</protein>
<evidence type="ECO:0000256" key="4">
    <source>
        <dbReference type="ARBA" id="ARBA00022827"/>
    </source>
</evidence>
<evidence type="ECO:0000313" key="11">
    <source>
        <dbReference type="Proteomes" id="UP000658656"/>
    </source>
</evidence>
<dbReference type="InterPro" id="IPR009100">
    <property type="entry name" value="AcylCoA_DH/oxidase_NM_dom_sf"/>
</dbReference>
<dbReference type="InterPro" id="IPR052161">
    <property type="entry name" value="Mycobact_Acyl-CoA_DH"/>
</dbReference>
<evidence type="ECO:0000256" key="2">
    <source>
        <dbReference type="ARBA" id="ARBA00009347"/>
    </source>
</evidence>
<dbReference type="EMBL" id="BNAV01000001">
    <property type="protein sequence ID" value="GHF34943.1"/>
    <property type="molecule type" value="Genomic_DNA"/>
</dbReference>
<keyword evidence="5 6" id="KW-0560">Oxidoreductase</keyword>
<dbReference type="SUPFAM" id="SSF56645">
    <property type="entry name" value="Acyl-CoA dehydrogenase NM domain-like"/>
    <property type="match status" value="1"/>
</dbReference>
<evidence type="ECO:0000313" key="10">
    <source>
        <dbReference type="EMBL" id="GHF34943.1"/>
    </source>
</evidence>
<dbReference type="InterPro" id="IPR006091">
    <property type="entry name" value="Acyl-CoA_Oxase/DH_mid-dom"/>
</dbReference>
<name>A0A8H9M8I7_9PSEU</name>
<reference evidence="10" key="2">
    <citation type="submission" date="2020-09" db="EMBL/GenBank/DDBJ databases">
        <authorList>
            <person name="Sun Q."/>
            <person name="Zhou Y."/>
        </authorList>
    </citation>
    <scope>NUCLEOTIDE SEQUENCE</scope>
    <source>
        <strain evidence="10">CGMCC 4.7679</strain>
    </source>
</reference>
<accession>A0A8H9M8I7</accession>
<comment type="similarity">
    <text evidence="2 6">Belongs to the acyl-CoA dehydrogenase family.</text>
</comment>
<keyword evidence="3 6" id="KW-0285">Flavoprotein</keyword>
<dbReference type="InterPro" id="IPR046373">
    <property type="entry name" value="Acyl-CoA_Oxase/DH_mid-dom_sf"/>
</dbReference>
<comment type="cofactor">
    <cofactor evidence="1 6">
        <name>FAD</name>
        <dbReference type="ChEBI" id="CHEBI:57692"/>
    </cofactor>
</comment>
<dbReference type="FunFam" id="2.40.110.10:FF:000011">
    <property type="entry name" value="Acyl-CoA dehydrogenase FadE34"/>
    <property type="match status" value="1"/>
</dbReference>
<keyword evidence="11" id="KW-1185">Reference proteome</keyword>
<dbReference type="GO" id="GO:0005886">
    <property type="term" value="C:plasma membrane"/>
    <property type="evidence" value="ECO:0007669"/>
    <property type="project" value="TreeGrafter"/>
</dbReference>
<feature type="domain" description="Acyl-CoA dehydrogenase/oxidase C-terminal" evidence="7">
    <location>
        <begin position="267"/>
        <end position="349"/>
    </location>
</feature>
<dbReference type="PANTHER" id="PTHR43292">
    <property type="entry name" value="ACYL-COA DEHYDROGENASE"/>
    <property type="match status" value="1"/>
</dbReference>
<evidence type="ECO:0000256" key="6">
    <source>
        <dbReference type="RuleBase" id="RU362125"/>
    </source>
</evidence>
<dbReference type="AlphaFoldDB" id="A0A8H9M8I7"/>
<dbReference type="InterPro" id="IPR009075">
    <property type="entry name" value="AcylCo_DH/oxidase_C"/>
</dbReference>
<dbReference type="Proteomes" id="UP000658656">
    <property type="component" value="Unassembled WGS sequence"/>
</dbReference>
<comment type="caution">
    <text evidence="10">The sequence shown here is derived from an EMBL/GenBank/DDBJ whole genome shotgun (WGS) entry which is preliminary data.</text>
</comment>
<evidence type="ECO:0000259" key="8">
    <source>
        <dbReference type="Pfam" id="PF02770"/>
    </source>
</evidence>
<feature type="domain" description="Acyl-CoA dehydrogenase/oxidase N-terminal" evidence="9">
    <location>
        <begin position="3"/>
        <end position="107"/>
    </location>
</feature>
<dbReference type="OrthoDB" id="4759677at2"/>
<dbReference type="GO" id="GO:0050660">
    <property type="term" value="F:flavin adenine dinucleotide binding"/>
    <property type="evidence" value="ECO:0007669"/>
    <property type="project" value="InterPro"/>
</dbReference>
<dbReference type="Gene3D" id="1.10.540.10">
    <property type="entry name" value="Acyl-CoA dehydrogenase/oxidase, N-terminal domain"/>
    <property type="match status" value="1"/>
</dbReference>
<evidence type="ECO:0000256" key="3">
    <source>
        <dbReference type="ARBA" id="ARBA00022630"/>
    </source>
</evidence>
<dbReference type="InterPro" id="IPR013786">
    <property type="entry name" value="AcylCoA_DH/ox_N"/>
</dbReference>